<dbReference type="STRING" id="491915.Aflv_0441"/>
<protein>
    <recommendedName>
        <fullName evidence="9">tRNA (guanine-N(7)-)-methyltransferase</fullName>
        <ecNumber evidence="9">2.1.1.33</ecNumber>
    </recommendedName>
    <alternativeName>
        <fullName evidence="9">tRNA (guanine(46)-N(7))-methyltransferase</fullName>
    </alternativeName>
    <alternativeName>
        <fullName evidence="9">tRNA(m7G46)-methyltransferase</fullName>
    </alternativeName>
</protein>
<evidence type="ECO:0000256" key="2">
    <source>
        <dbReference type="ARBA" id="ARBA00003015"/>
    </source>
</evidence>
<dbReference type="EMBL" id="CP000922">
    <property type="protein sequence ID" value="ACJ32825.1"/>
    <property type="molecule type" value="Genomic_DNA"/>
</dbReference>
<dbReference type="AlphaFoldDB" id="B7GK68"/>
<feature type="binding site" evidence="9">
    <location>
        <position position="75"/>
    </location>
    <ligand>
        <name>S-adenosyl-L-methionine</name>
        <dbReference type="ChEBI" id="CHEBI:59789"/>
    </ligand>
</feature>
<comment type="pathway">
    <text evidence="7 9">tRNA modification; N(7)-methylguanine-tRNA biosynthesis.</text>
</comment>
<keyword evidence="4 9" id="KW-0808">Transferase</keyword>
<dbReference type="KEGG" id="afl:Aflv_0441"/>
<evidence type="ECO:0000256" key="9">
    <source>
        <dbReference type="HAMAP-Rule" id="MF_01057"/>
    </source>
</evidence>
<evidence type="ECO:0000313" key="10">
    <source>
        <dbReference type="EMBL" id="ACJ32825.1"/>
    </source>
</evidence>
<feature type="binding site" evidence="9">
    <location>
        <position position="149"/>
    </location>
    <ligand>
        <name>S-adenosyl-L-methionine</name>
        <dbReference type="ChEBI" id="CHEBI:59789"/>
    </ligand>
</feature>
<dbReference type="GO" id="GO:0043527">
    <property type="term" value="C:tRNA methyltransferase complex"/>
    <property type="evidence" value="ECO:0007669"/>
    <property type="project" value="TreeGrafter"/>
</dbReference>
<sequence length="247" mass="29410">MFMINGHVHPPIRFIIWPFLSFYIQRNGGWDVRLRNKPWAKEKIASYPQYIIPQPEQYKGRWHELFSNDHPIHIEIGTGKGRFITEMAKTNPHINYIGIELYESVIVCALDKLIENDLPNLRLLNVNAKDLTNIFAKGEVERIYLNFSDPWPKKRHEKRRLTYRSFLELYENILVDEGEIHFKTDNRGLFEYSLVSFSQYGLVLQYVSLDLHRSDFEGNVMTEYEQKFSEKGNPIYRCEVKYRKPMS</sequence>
<keyword evidence="3 9" id="KW-0489">Methyltransferase</keyword>
<dbReference type="EC" id="2.1.1.33" evidence="9"/>
<proteinExistence type="inferred from homology"/>
<dbReference type="InterPro" id="IPR029063">
    <property type="entry name" value="SAM-dependent_MTases_sf"/>
</dbReference>
<feature type="binding site" evidence="9">
    <location>
        <position position="100"/>
    </location>
    <ligand>
        <name>S-adenosyl-L-methionine</name>
        <dbReference type="ChEBI" id="CHEBI:59789"/>
    </ligand>
</feature>
<dbReference type="NCBIfam" id="NF001080">
    <property type="entry name" value="PRK00121.2-2"/>
    <property type="match status" value="1"/>
</dbReference>
<feature type="binding site" evidence="9">
    <location>
        <begin position="222"/>
        <end position="225"/>
    </location>
    <ligand>
        <name>substrate</name>
    </ligand>
</feature>
<organism evidence="10 11">
    <name type="scientific">Anoxybacillus flavithermus (strain DSM 21510 / WK1)</name>
    <dbReference type="NCBI Taxonomy" id="491915"/>
    <lineage>
        <taxon>Bacteria</taxon>
        <taxon>Bacillati</taxon>
        <taxon>Bacillota</taxon>
        <taxon>Bacilli</taxon>
        <taxon>Bacillales</taxon>
        <taxon>Anoxybacillaceae</taxon>
        <taxon>Anoxybacillus</taxon>
    </lineage>
</organism>
<evidence type="ECO:0000256" key="3">
    <source>
        <dbReference type="ARBA" id="ARBA00022603"/>
    </source>
</evidence>
<dbReference type="PANTHER" id="PTHR23417:SF14">
    <property type="entry name" value="PENTACOTRIPEPTIDE-REPEAT REGION OF PRORP DOMAIN-CONTAINING PROTEIN"/>
    <property type="match status" value="1"/>
</dbReference>
<dbReference type="NCBIfam" id="TIGR00091">
    <property type="entry name" value="tRNA (guanosine(46)-N7)-methyltransferase TrmB"/>
    <property type="match status" value="1"/>
</dbReference>
<feature type="binding site" evidence="9">
    <location>
        <position position="185"/>
    </location>
    <ligand>
        <name>substrate</name>
    </ligand>
</feature>
<dbReference type="UniPathway" id="UPA00989"/>
<reference evidence="10 11" key="1">
    <citation type="journal article" date="2008" name="Genome Biol.">
        <title>Encapsulated in silica: genome, proteome and physiology of the thermophilic bacterium Anoxybacillus flavithermus WK1.</title>
        <authorList>
            <person name="Saw J.H."/>
            <person name="Mountain B.W."/>
            <person name="Feng L."/>
            <person name="Omelchenko M.V."/>
            <person name="Hou S."/>
            <person name="Saito J.A."/>
            <person name="Stott M.B."/>
            <person name="Li D."/>
            <person name="Zhao G."/>
            <person name="Wu J."/>
            <person name="Galperin M.Y."/>
            <person name="Koonin E.V."/>
            <person name="Makarova K.S."/>
            <person name="Wolf Y.I."/>
            <person name="Rigden D.J."/>
            <person name="Dunfield P.F."/>
            <person name="Wang L."/>
            <person name="Alam M."/>
        </authorList>
    </citation>
    <scope>NUCLEOTIDE SEQUENCE [LARGE SCALE GENOMIC DNA]</scope>
    <source>
        <strain evidence="11">DSM 21510 / WK1</strain>
    </source>
</reference>
<keyword evidence="5 9" id="KW-0949">S-adenosyl-L-methionine</keyword>
<evidence type="ECO:0000256" key="8">
    <source>
        <dbReference type="ARBA" id="ARBA00060767"/>
    </source>
</evidence>
<dbReference type="InterPro" id="IPR003358">
    <property type="entry name" value="tRNA_(Gua-N-7)_MeTrfase_Trmb"/>
</dbReference>
<name>B7GK68_ANOFW</name>
<dbReference type="Proteomes" id="UP000000742">
    <property type="component" value="Chromosome"/>
</dbReference>
<comment type="similarity">
    <text evidence="8 9">Belongs to the class I-like SAM-binding methyltransferase superfamily. TrmB family.</text>
</comment>
<evidence type="ECO:0000256" key="6">
    <source>
        <dbReference type="ARBA" id="ARBA00022694"/>
    </source>
</evidence>
<gene>
    <name evidence="9" type="primary">trmB</name>
    <name evidence="10" type="ordered locus">Aflv_0441</name>
</gene>
<dbReference type="CDD" id="cd02440">
    <property type="entry name" value="AdoMet_MTases"/>
    <property type="match status" value="1"/>
</dbReference>
<evidence type="ECO:0000256" key="7">
    <source>
        <dbReference type="ARBA" id="ARBA00060552"/>
    </source>
</evidence>
<feature type="binding site" evidence="9">
    <location>
        <position position="153"/>
    </location>
    <ligand>
        <name>substrate</name>
    </ligand>
</feature>
<dbReference type="HOGENOM" id="CLU_050910_2_1_9"/>
<dbReference type="Pfam" id="PF02390">
    <property type="entry name" value="Methyltransf_4"/>
    <property type="match status" value="1"/>
</dbReference>
<evidence type="ECO:0000256" key="1">
    <source>
        <dbReference type="ARBA" id="ARBA00000142"/>
    </source>
</evidence>
<dbReference type="eggNOG" id="COG0220">
    <property type="taxonomic scope" value="Bacteria"/>
</dbReference>
<comment type="function">
    <text evidence="2 9">Catalyzes the formation of N(7)-methylguanine at position 46 (m7G46) in tRNA.</text>
</comment>
<evidence type="ECO:0000256" key="5">
    <source>
        <dbReference type="ARBA" id="ARBA00022691"/>
    </source>
</evidence>
<dbReference type="SUPFAM" id="SSF53335">
    <property type="entry name" value="S-adenosyl-L-methionine-dependent methyltransferases"/>
    <property type="match status" value="1"/>
</dbReference>
<accession>B7GK68</accession>
<dbReference type="Gene3D" id="3.40.50.150">
    <property type="entry name" value="Vaccinia Virus protein VP39"/>
    <property type="match status" value="1"/>
</dbReference>
<keyword evidence="6 9" id="KW-0819">tRNA processing</keyword>
<evidence type="ECO:0000256" key="4">
    <source>
        <dbReference type="ARBA" id="ARBA00022679"/>
    </source>
</evidence>
<dbReference type="PANTHER" id="PTHR23417">
    <property type="entry name" value="3-DEOXY-D-MANNO-OCTULOSONIC-ACID TRANSFERASE/TRNA GUANINE-N 7 - -METHYLTRANSFERASE"/>
    <property type="match status" value="1"/>
</dbReference>
<feature type="binding site" evidence="9">
    <location>
        <position position="127"/>
    </location>
    <ligand>
        <name>S-adenosyl-L-methionine</name>
        <dbReference type="ChEBI" id="CHEBI:59789"/>
    </ligand>
</feature>
<dbReference type="HAMAP" id="MF_01057">
    <property type="entry name" value="tRNA_methyltr_TrmB"/>
    <property type="match status" value="1"/>
</dbReference>
<dbReference type="GO" id="GO:0008176">
    <property type="term" value="F:tRNA (guanine(46)-N7)-methyltransferase activity"/>
    <property type="evidence" value="ECO:0007669"/>
    <property type="project" value="UniProtKB-UniRule"/>
</dbReference>
<dbReference type="PROSITE" id="PS51625">
    <property type="entry name" value="SAM_MT_TRMB"/>
    <property type="match status" value="1"/>
</dbReference>
<dbReference type="FunFam" id="3.40.50.150:FF:000035">
    <property type="entry name" value="tRNA (guanine-N(7)-)-methyltransferase"/>
    <property type="match status" value="1"/>
</dbReference>
<dbReference type="InterPro" id="IPR055361">
    <property type="entry name" value="tRNA_methyltr_TrmB_bact"/>
</dbReference>
<evidence type="ECO:0000313" key="11">
    <source>
        <dbReference type="Proteomes" id="UP000000742"/>
    </source>
</evidence>
<comment type="catalytic activity">
    <reaction evidence="1 9">
        <text>guanosine(46) in tRNA + S-adenosyl-L-methionine = N(7)-methylguanosine(46) in tRNA + S-adenosyl-L-homocysteine</text>
        <dbReference type="Rhea" id="RHEA:42708"/>
        <dbReference type="Rhea" id="RHEA-COMP:10188"/>
        <dbReference type="Rhea" id="RHEA-COMP:10189"/>
        <dbReference type="ChEBI" id="CHEBI:57856"/>
        <dbReference type="ChEBI" id="CHEBI:59789"/>
        <dbReference type="ChEBI" id="CHEBI:74269"/>
        <dbReference type="ChEBI" id="CHEBI:74480"/>
        <dbReference type="EC" id="2.1.1.33"/>
    </reaction>
</comment>
<feature type="region of interest" description="Interaction with RNA" evidence="9">
    <location>
        <begin position="155"/>
        <end position="160"/>
    </location>
</feature>